<proteinExistence type="predicted"/>
<dbReference type="RefSeq" id="WP_094752792.1">
    <property type="nucleotide sequence ID" value="NZ_CP022347.1"/>
</dbReference>
<feature type="coiled-coil region" evidence="1">
    <location>
        <begin position="248"/>
        <end position="284"/>
    </location>
</feature>
<dbReference type="Proteomes" id="UP000201169">
    <property type="component" value="Chromosome"/>
</dbReference>
<dbReference type="EMBL" id="CP022347">
    <property type="protein sequence ID" value="ASQ29833.1"/>
    <property type="molecule type" value="Genomic_DNA"/>
</dbReference>
<dbReference type="AlphaFoldDB" id="A0A222MV57"/>
<evidence type="ECO:0000256" key="1">
    <source>
        <dbReference type="SAM" id="Coils"/>
    </source>
</evidence>
<evidence type="ECO:0000313" key="2">
    <source>
        <dbReference type="EMBL" id="ASQ29833.1"/>
    </source>
</evidence>
<evidence type="ECO:0000313" key="3">
    <source>
        <dbReference type="Proteomes" id="UP000201169"/>
    </source>
</evidence>
<protein>
    <submittedName>
        <fullName evidence="2">Uncharacterized protein</fullName>
    </submittedName>
</protein>
<organism evidence="2 3">
    <name type="scientific">Campylobacter avium LMG 24591</name>
    <dbReference type="NCBI Taxonomy" id="522484"/>
    <lineage>
        <taxon>Bacteria</taxon>
        <taxon>Pseudomonadati</taxon>
        <taxon>Campylobacterota</taxon>
        <taxon>Epsilonproteobacteria</taxon>
        <taxon>Campylobacterales</taxon>
        <taxon>Campylobacteraceae</taxon>
        <taxon>Campylobacter</taxon>
    </lineage>
</organism>
<accession>A0A222MV57</accession>
<reference evidence="2 3" key="1">
    <citation type="submission" date="2017-07" db="EMBL/GenBank/DDBJ databases">
        <title>Analysis of two Campylobacter avium genomes and identification of a novel hippuricase gene.</title>
        <authorList>
            <person name="Miller W.G."/>
            <person name="Chapman M.H."/>
            <person name="Yee E."/>
            <person name="Revez J."/>
            <person name="Bono J.L."/>
            <person name="Rossi M."/>
        </authorList>
    </citation>
    <scope>NUCLEOTIDE SEQUENCE [LARGE SCALE GENOMIC DNA]</scope>
    <source>
        <strain evidence="2 3">LMG 24591</strain>
    </source>
</reference>
<gene>
    <name evidence="2" type="ORF">CAV_0161</name>
</gene>
<dbReference type="OrthoDB" id="5363763at2"/>
<dbReference type="KEGG" id="cavi:CAV_0161"/>
<sequence>MFILDGMLWNAVVYNRLHSSVFHHDEDTINELKSHIVEAQKLNKNEDKKEHRKDENFFTVYLTDATKNLTKFALSANAISHLQHSFDDVLKIDDKTFLLTEQSAAYVNGWYKEVSFARNYKGADENNDFYIDENEALNVKGFFHAQKACVSILSPYKTSYLEGVRKYRSLSNRDDEFIAQVKNLFVEESLNVALDKTLLLDKDLDGKILYKEAMNLSDLRNVQALLVENALEEGLAKFNNMNEYFEYMRKIKEQMAQEVANKAQEELEIVRDNDEEEKNEIRLKLLANGVSGLSMEELELARKYFPNLIKDDIKDSLKEVDNLIKDLQALDENLTSFDLKL</sequence>
<name>A0A222MV57_9BACT</name>
<keyword evidence="1" id="KW-0175">Coiled coil</keyword>
<keyword evidence="3" id="KW-1185">Reference proteome</keyword>